<dbReference type="PROSITE" id="PS50011">
    <property type="entry name" value="PROTEIN_KINASE_DOM"/>
    <property type="match status" value="1"/>
</dbReference>
<dbReference type="InterPro" id="IPR018934">
    <property type="entry name" value="RIO_dom"/>
</dbReference>
<evidence type="ECO:0000313" key="12">
    <source>
        <dbReference type="Proteomes" id="UP001210925"/>
    </source>
</evidence>
<dbReference type="InterPro" id="IPR017441">
    <property type="entry name" value="Protein_kinase_ATP_BS"/>
</dbReference>
<evidence type="ECO:0000256" key="1">
    <source>
        <dbReference type="ARBA" id="ARBA00012513"/>
    </source>
</evidence>
<reference evidence="11" key="1">
    <citation type="submission" date="2020-05" db="EMBL/GenBank/DDBJ databases">
        <title>Phylogenomic resolution of chytrid fungi.</title>
        <authorList>
            <person name="Stajich J.E."/>
            <person name="Amses K."/>
            <person name="Simmons R."/>
            <person name="Seto K."/>
            <person name="Myers J."/>
            <person name="Bonds A."/>
            <person name="Quandt C.A."/>
            <person name="Barry K."/>
            <person name="Liu P."/>
            <person name="Grigoriev I."/>
            <person name="Longcore J.E."/>
            <person name="James T.Y."/>
        </authorList>
    </citation>
    <scope>NUCLEOTIDE SEQUENCE</scope>
    <source>
        <strain evidence="11">PLAUS21</strain>
    </source>
</reference>
<dbReference type="Proteomes" id="UP001210925">
    <property type="component" value="Unassembled WGS sequence"/>
</dbReference>
<dbReference type="GO" id="GO:0004674">
    <property type="term" value="F:protein serine/threonine kinase activity"/>
    <property type="evidence" value="ECO:0007669"/>
    <property type="project" value="UniProtKB-KW"/>
</dbReference>
<feature type="binding site" evidence="9">
    <location>
        <position position="129"/>
    </location>
    <ligand>
        <name>ATP</name>
        <dbReference type="ChEBI" id="CHEBI:30616"/>
    </ligand>
</feature>
<evidence type="ECO:0000259" key="10">
    <source>
        <dbReference type="PROSITE" id="PS50011"/>
    </source>
</evidence>
<dbReference type="Pfam" id="PF01163">
    <property type="entry name" value="RIO1"/>
    <property type="match status" value="1"/>
</dbReference>
<evidence type="ECO:0000256" key="5">
    <source>
        <dbReference type="ARBA" id="ARBA00022777"/>
    </source>
</evidence>
<evidence type="ECO:0000256" key="4">
    <source>
        <dbReference type="ARBA" id="ARBA00022741"/>
    </source>
</evidence>
<accession>A0AAD5UL20</accession>
<keyword evidence="4 9" id="KW-0547">Nucleotide-binding</keyword>
<keyword evidence="6 9" id="KW-0067">ATP-binding</keyword>
<name>A0AAD5UL20_9FUNG</name>
<keyword evidence="2" id="KW-0723">Serine/threonine-protein kinase</keyword>
<comment type="caution">
    <text evidence="11">The sequence shown here is derived from an EMBL/GenBank/DDBJ whole genome shotgun (WGS) entry which is preliminary data.</text>
</comment>
<gene>
    <name evidence="11" type="ORF">HK103_007437</name>
</gene>
<protein>
    <recommendedName>
        <fullName evidence="1">non-specific serine/threonine protein kinase</fullName>
        <ecNumber evidence="1">2.7.11.1</ecNumber>
    </recommendedName>
</protein>
<evidence type="ECO:0000313" key="11">
    <source>
        <dbReference type="EMBL" id="KAJ3260874.1"/>
    </source>
</evidence>
<evidence type="ECO:0000256" key="7">
    <source>
        <dbReference type="ARBA" id="ARBA00047899"/>
    </source>
</evidence>
<evidence type="ECO:0000256" key="3">
    <source>
        <dbReference type="ARBA" id="ARBA00022679"/>
    </source>
</evidence>
<feature type="domain" description="Protein kinase" evidence="10">
    <location>
        <begin position="101"/>
        <end position="295"/>
    </location>
</feature>
<comment type="catalytic activity">
    <reaction evidence="7">
        <text>L-threonyl-[protein] + ATP = O-phospho-L-threonyl-[protein] + ADP + H(+)</text>
        <dbReference type="Rhea" id="RHEA:46608"/>
        <dbReference type="Rhea" id="RHEA-COMP:11060"/>
        <dbReference type="Rhea" id="RHEA-COMP:11605"/>
        <dbReference type="ChEBI" id="CHEBI:15378"/>
        <dbReference type="ChEBI" id="CHEBI:30013"/>
        <dbReference type="ChEBI" id="CHEBI:30616"/>
        <dbReference type="ChEBI" id="CHEBI:61977"/>
        <dbReference type="ChEBI" id="CHEBI:456216"/>
        <dbReference type="EC" id="2.7.11.1"/>
    </reaction>
</comment>
<dbReference type="GO" id="GO:0005524">
    <property type="term" value="F:ATP binding"/>
    <property type="evidence" value="ECO:0007669"/>
    <property type="project" value="UniProtKB-UniRule"/>
</dbReference>
<dbReference type="PROSITE" id="PS00107">
    <property type="entry name" value="PROTEIN_KINASE_ATP"/>
    <property type="match status" value="1"/>
</dbReference>
<dbReference type="EC" id="2.7.11.1" evidence="1"/>
<comment type="catalytic activity">
    <reaction evidence="8">
        <text>L-seryl-[protein] + ATP = O-phospho-L-seryl-[protein] + ADP + H(+)</text>
        <dbReference type="Rhea" id="RHEA:17989"/>
        <dbReference type="Rhea" id="RHEA-COMP:9863"/>
        <dbReference type="Rhea" id="RHEA-COMP:11604"/>
        <dbReference type="ChEBI" id="CHEBI:15378"/>
        <dbReference type="ChEBI" id="CHEBI:29999"/>
        <dbReference type="ChEBI" id="CHEBI:30616"/>
        <dbReference type="ChEBI" id="CHEBI:83421"/>
        <dbReference type="ChEBI" id="CHEBI:456216"/>
        <dbReference type="EC" id="2.7.11.1"/>
    </reaction>
</comment>
<evidence type="ECO:0000256" key="2">
    <source>
        <dbReference type="ARBA" id="ARBA00022527"/>
    </source>
</evidence>
<evidence type="ECO:0000256" key="9">
    <source>
        <dbReference type="PROSITE-ProRule" id="PRU10141"/>
    </source>
</evidence>
<evidence type="ECO:0000256" key="8">
    <source>
        <dbReference type="ARBA" id="ARBA00048679"/>
    </source>
</evidence>
<proteinExistence type="predicted"/>
<dbReference type="SMART" id="SM00220">
    <property type="entry name" value="S_TKc"/>
    <property type="match status" value="1"/>
</dbReference>
<evidence type="ECO:0000256" key="6">
    <source>
        <dbReference type="ARBA" id="ARBA00022840"/>
    </source>
</evidence>
<dbReference type="SUPFAM" id="SSF56112">
    <property type="entry name" value="Protein kinase-like (PK-like)"/>
    <property type="match status" value="1"/>
</dbReference>
<dbReference type="AlphaFoldDB" id="A0AAD5UL20"/>
<dbReference type="EMBL" id="JADGKB010000009">
    <property type="protein sequence ID" value="KAJ3260874.1"/>
    <property type="molecule type" value="Genomic_DNA"/>
</dbReference>
<sequence>MDLDRPPKPMLKKRFTSKLKGIFRSFSSHTPKQEEPTKEQPNYRLSLDSAIGNIDRDYFTSTELNGPATTAVINNQSVPRASSPTTDISFNNFDGPAVGQYKKICKLGAGGSGTVVKAIGRNNQIVAIKILNSYHSANDAQQEQQLHKLMGTAAGPLTSQGNQFCVVMKYIDGRTLEKELLDPYSIHHPLTLYNSCKNLLLRLLAKGYYHGDANSGNFLVTNDMVYLIDYGDSGKSDNLAYLLEKIKVDFKKLASNVYEELKYRDTTEAEECRQVAQLDYSDPDRIVVDFSRLIY</sequence>
<dbReference type="Gene3D" id="3.30.200.20">
    <property type="entry name" value="Phosphorylase Kinase, domain 1"/>
    <property type="match status" value="1"/>
</dbReference>
<keyword evidence="5" id="KW-0418">Kinase</keyword>
<dbReference type="InterPro" id="IPR000719">
    <property type="entry name" value="Prot_kinase_dom"/>
</dbReference>
<organism evidence="11 12">
    <name type="scientific">Boothiomyces macroporosus</name>
    <dbReference type="NCBI Taxonomy" id="261099"/>
    <lineage>
        <taxon>Eukaryota</taxon>
        <taxon>Fungi</taxon>
        <taxon>Fungi incertae sedis</taxon>
        <taxon>Chytridiomycota</taxon>
        <taxon>Chytridiomycota incertae sedis</taxon>
        <taxon>Chytridiomycetes</taxon>
        <taxon>Rhizophydiales</taxon>
        <taxon>Terramycetaceae</taxon>
        <taxon>Boothiomyces</taxon>
    </lineage>
</organism>
<dbReference type="Gene3D" id="1.10.510.10">
    <property type="entry name" value="Transferase(Phosphotransferase) domain 1"/>
    <property type="match status" value="1"/>
</dbReference>
<keyword evidence="12" id="KW-1185">Reference proteome</keyword>
<keyword evidence="3" id="KW-0808">Transferase</keyword>
<dbReference type="InterPro" id="IPR011009">
    <property type="entry name" value="Kinase-like_dom_sf"/>
</dbReference>